<keyword evidence="7 8" id="KW-0472">Membrane</keyword>
<feature type="transmembrane region" description="Helical" evidence="8">
    <location>
        <begin position="135"/>
        <end position="161"/>
    </location>
</feature>
<feature type="transmembrane region" description="Helical" evidence="8">
    <location>
        <begin position="198"/>
        <end position="220"/>
    </location>
</feature>
<accession>F2IX53</accession>
<reference evidence="9 10" key="1">
    <citation type="journal article" date="2011" name="J. Bacteriol.">
        <title>Complete genome sequence of Polymorphum gilvum SL003B-26A1T, a crude oil-degrading bacterium from oil-polluted saline soil.</title>
        <authorList>
            <person name="Li S.G."/>
            <person name="Tang Y.Q."/>
            <person name="Nie Y."/>
            <person name="Cai M."/>
            <person name="Wu X.L."/>
        </authorList>
    </citation>
    <scope>NUCLEOTIDE SEQUENCE [LARGE SCALE GENOMIC DNA]</scope>
    <source>
        <strain evidence="10">LMG 25793 / CGMCC 1.9160 / SL003B-26A1</strain>
    </source>
</reference>
<dbReference type="PANTHER" id="PTHR30269:SF37">
    <property type="entry name" value="MEMBRANE TRANSPORTER PROTEIN"/>
    <property type="match status" value="1"/>
</dbReference>
<dbReference type="PATRIC" id="fig|991905.3.peg.928"/>
<feature type="transmembrane region" description="Helical" evidence="8">
    <location>
        <begin position="78"/>
        <end position="97"/>
    </location>
</feature>
<dbReference type="InterPro" id="IPR052017">
    <property type="entry name" value="TSUP"/>
</dbReference>
<dbReference type="PANTHER" id="PTHR30269">
    <property type="entry name" value="TRANSMEMBRANE PROTEIN YFCA"/>
    <property type="match status" value="1"/>
</dbReference>
<evidence type="ECO:0000313" key="10">
    <source>
        <dbReference type="Proteomes" id="UP000008130"/>
    </source>
</evidence>
<evidence type="ECO:0000256" key="7">
    <source>
        <dbReference type="ARBA" id="ARBA00023136"/>
    </source>
</evidence>
<feature type="transmembrane region" description="Helical" evidence="8">
    <location>
        <begin position="49"/>
        <end position="66"/>
    </location>
</feature>
<evidence type="ECO:0000256" key="5">
    <source>
        <dbReference type="ARBA" id="ARBA00022692"/>
    </source>
</evidence>
<protein>
    <recommendedName>
        <fullName evidence="8">Probable membrane transporter protein</fullName>
    </recommendedName>
</protein>
<feature type="transmembrane region" description="Helical" evidence="8">
    <location>
        <begin position="12"/>
        <end position="37"/>
    </location>
</feature>
<feature type="transmembrane region" description="Helical" evidence="8">
    <location>
        <begin position="173"/>
        <end position="191"/>
    </location>
</feature>
<dbReference type="Pfam" id="PF01925">
    <property type="entry name" value="TauE"/>
    <property type="match status" value="1"/>
</dbReference>
<name>F2IX53_POLGS</name>
<evidence type="ECO:0000256" key="4">
    <source>
        <dbReference type="ARBA" id="ARBA00022475"/>
    </source>
</evidence>
<keyword evidence="6 8" id="KW-1133">Transmembrane helix</keyword>
<dbReference type="EMBL" id="CP002568">
    <property type="protein sequence ID" value="ADZ69344.1"/>
    <property type="molecule type" value="Genomic_DNA"/>
</dbReference>
<dbReference type="Proteomes" id="UP000008130">
    <property type="component" value="Chromosome"/>
</dbReference>
<keyword evidence="10" id="KW-1185">Reference proteome</keyword>
<dbReference type="InterPro" id="IPR002781">
    <property type="entry name" value="TM_pro_TauE-like"/>
</dbReference>
<dbReference type="STRING" id="991905.SL003B_0915"/>
<dbReference type="OrthoDB" id="9795324at2"/>
<proteinExistence type="inferred from homology"/>
<evidence type="ECO:0000256" key="6">
    <source>
        <dbReference type="ARBA" id="ARBA00022989"/>
    </source>
</evidence>
<evidence type="ECO:0000256" key="1">
    <source>
        <dbReference type="ARBA" id="ARBA00004651"/>
    </source>
</evidence>
<keyword evidence="3" id="KW-0813">Transport</keyword>
<dbReference type="HOGENOM" id="CLU_054750_1_0_5"/>
<dbReference type="RefSeq" id="WP_013651662.1">
    <property type="nucleotide sequence ID" value="NC_015259.1"/>
</dbReference>
<dbReference type="GO" id="GO:0005886">
    <property type="term" value="C:plasma membrane"/>
    <property type="evidence" value="ECO:0007669"/>
    <property type="project" value="UniProtKB-SubCell"/>
</dbReference>
<feature type="transmembrane region" description="Helical" evidence="8">
    <location>
        <begin position="226"/>
        <end position="247"/>
    </location>
</feature>
<gene>
    <name evidence="9" type="ordered locus">SL003B_0915</name>
</gene>
<dbReference type="eggNOG" id="COG0730">
    <property type="taxonomic scope" value="Bacteria"/>
</dbReference>
<evidence type="ECO:0000256" key="8">
    <source>
        <dbReference type="RuleBase" id="RU363041"/>
    </source>
</evidence>
<comment type="similarity">
    <text evidence="2 8">Belongs to the 4-toluene sulfonate uptake permease (TSUP) (TC 2.A.102) family.</text>
</comment>
<keyword evidence="4 8" id="KW-1003">Cell membrane</keyword>
<evidence type="ECO:0000256" key="3">
    <source>
        <dbReference type="ARBA" id="ARBA00022448"/>
    </source>
</evidence>
<feature type="transmembrane region" description="Helical" evidence="8">
    <location>
        <begin position="103"/>
        <end position="123"/>
    </location>
</feature>
<dbReference type="KEGG" id="pgv:SL003B_0915"/>
<dbReference type="AlphaFoldDB" id="F2IX53"/>
<evidence type="ECO:0000313" key="9">
    <source>
        <dbReference type="EMBL" id="ADZ69344.1"/>
    </source>
</evidence>
<sequence>MLDFAAVDPANLWLAIATLTLAGLVRGFAGFGAGMIYMPVAASLMPPPIAAASFLVLDSVVALPLVVRAARICDWKTVTPTVVGAVLFVHAGAWLLANTDVLLLRWTISALVIALLALLVSGWRYHGTPTRPVSFGVGAVAGVLGGVSQVSGPPVVAFWLSGTQSPAIVRANLIMFFALASLGSYVAYWLAGFFTLDVLRLIALGFPAYALAIFLGSRGFGKANPALYRVIAYTLIAVAALTSLPILDGLLR</sequence>
<organism evidence="9 10">
    <name type="scientific">Polymorphum gilvum (strain LMG 25793 / CGMCC 1.9160 / SL003B-26A1)</name>
    <dbReference type="NCBI Taxonomy" id="991905"/>
    <lineage>
        <taxon>Bacteria</taxon>
        <taxon>Pseudomonadati</taxon>
        <taxon>Pseudomonadota</taxon>
        <taxon>Alphaproteobacteria</taxon>
        <taxon>Rhodobacterales</taxon>
        <taxon>Paracoccaceae</taxon>
        <taxon>Polymorphum</taxon>
    </lineage>
</organism>
<keyword evidence="5 8" id="KW-0812">Transmembrane</keyword>
<evidence type="ECO:0000256" key="2">
    <source>
        <dbReference type="ARBA" id="ARBA00009142"/>
    </source>
</evidence>
<comment type="subcellular location">
    <subcellularLocation>
        <location evidence="1 8">Cell membrane</location>
        <topology evidence="1 8">Multi-pass membrane protein</topology>
    </subcellularLocation>
</comment>